<comment type="caution">
    <text evidence="6">The sequence shown here is derived from an EMBL/GenBank/DDBJ whole genome shotgun (WGS) entry which is preliminary data.</text>
</comment>
<dbReference type="GO" id="GO:0140662">
    <property type="term" value="F:ATP-dependent protein folding chaperone"/>
    <property type="evidence" value="ECO:0007669"/>
    <property type="project" value="InterPro"/>
</dbReference>
<dbReference type="SUPFAM" id="SSF100934">
    <property type="entry name" value="Heat shock protein 70kD (HSP70), C-terminal subdomain"/>
    <property type="match status" value="1"/>
</dbReference>
<dbReference type="Gene3D" id="1.20.1270.10">
    <property type="match status" value="1"/>
</dbReference>
<dbReference type="InParanoid" id="A0A1D3D3U1"/>
<feature type="region of interest" description="Disordered" evidence="4">
    <location>
        <begin position="587"/>
        <end position="651"/>
    </location>
</feature>
<accession>A0A1D3D3U1</accession>
<evidence type="ECO:0000256" key="2">
    <source>
        <dbReference type="ARBA" id="ARBA00022840"/>
    </source>
</evidence>
<keyword evidence="5" id="KW-0732">Signal</keyword>
<gene>
    <name evidence="6" type="ORF">cyc_04659</name>
</gene>
<reference evidence="6 7" key="1">
    <citation type="journal article" date="2016" name="BMC Genomics">
        <title>Comparative genomics reveals Cyclospora cayetanensis possesses coccidia-like metabolism and invasion components but unique surface antigens.</title>
        <authorList>
            <person name="Liu S."/>
            <person name="Wang L."/>
            <person name="Zheng H."/>
            <person name="Xu Z."/>
            <person name="Roellig D.M."/>
            <person name="Li N."/>
            <person name="Frace M.A."/>
            <person name="Tang K."/>
            <person name="Arrowood M.J."/>
            <person name="Moss D.M."/>
            <person name="Zhang L."/>
            <person name="Feng Y."/>
            <person name="Xiao L."/>
        </authorList>
    </citation>
    <scope>NUCLEOTIDE SEQUENCE [LARGE SCALE GENOMIC DNA]</scope>
    <source>
        <strain evidence="6 7">CHN_HEN01</strain>
    </source>
</reference>
<dbReference type="AlphaFoldDB" id="A0A1D3D3U1"/>
<dbReference type="Pfam" id="PF00012">
    <property type="entry name" value="HSP70"/>
    <property type="match status" value="1"/>
</dbReference>
<name>A0A1D3D3U1_9EIME</name>
<keyword evidence="7" id="KW-1185">Reference proteome</keyword>
<feature type="compositionally biased region" description="Basic and acidic residues" evidence="4">
    <location>
        <begin position="881"/>
        <end position="909"/>
    </location>
</feature>
<dbReference type="InterPro" id="IPR013126">
    <property type="entry name" value="Hsp_70_fam"/>
</dbReference>
<evidence type="ECO:0000313" key="6">
    <source>
        <dbReference type="EMBL" id="OEH78115.1"/>
    </source>
</evidence>
<feature type="chain" id="PRO_5008914142" evidence="5">
    <location>
        <begin position="24"/>
        <end position="925"/>
    </location>
</feature>
<evidence type="ECO:0000256" key="3">
    <source>
        <dbReference type="ARBA" id="ARBA00023186"/>
    </source>
</evidence>
<keyword evidence="2" id="KW-0067">ATP-binding</keyword>
<evidence type="ECO:0000313" key="7">
    <source>
        <dbReference type="Proteomes" id="UP000095192"/>
    </source>
</evidence>
<dbReference type="FunCoup" id="A0A1D3D3U1">
    <property type="interactions" value="34"/>
</dbReference>
<dbReference type="SUPFAM" id="SSF53067">
    <property type="entry name" value="Actin-like ATPase domain"/>
    <property type="match status" value="2"/>
</dbReference>
<feature type="compositionally biased region" description="Low complexity" evidence="4">
    <location>
        <begin position="868"/>
        <end position="880"/>
    </location>
</feature>
<evidence type="ECO:0000256" key="1">
    <source>
        <dbReference type="ARBA" id="ARBA00022741"/>
    </source>
</evidence>
<dbReference type="Gene3D" id="3.30.420.40">
    <property type="match status" value="3"/>
</dbReference>
<keyword evidence="3" id="KW-0143">Chaperone</keyword>
<evidence type="ECO:0000256" key="5">
    <source>
        <dbReference type="SAM" id="SignalP"/>
    </source>
</evidence>
<feature type="compositionally biased region" description="Polar residues" evidence="4">
    <location>
        <begin position="633"/>
        <end position="647"/>
    </location>
</feature>
<dbReference type="InterPro" id="IPR043129">
    <property type="entry name" value="ATPase_NBD"/>
</dbReference>
<feature type="signal peptide" evidence="5">
    <location>
        <begin position="1"/>
        <end position="23"/>
    </location>
</feature>
<dbReference type="VEuPathDB" id="ToxoDB:LOC34621163"/>
<protein>
    <submittedName>
        <fullName evidence="6">Heat shock protein</fullName>
    </submittedName>
</protein>
<feature type="region of interest" description="Disordered" evidence="4">
    <location>
        <begin position="868"/>
        <end position="925"/>
    </location>
</feature>
<keyword evidence="1" id="KW-0547">Nucleotide-binding</keyword>
<keyword evidence="6" id="KW-0346">Stress response</keyword>
<dbReference type="GO" id="GO:0030968">
    <property type="term" value="P:endoplasmic reticulum unfolded protein response"/>
    <property type="evidence" value="ECO:0007669"/>
    <property type="project" value="TreeGrafter"/>
</dbReference>
<evidence type="ECO:0000256" key="4">
    <source>
        <dbReference type="SAM" id="MobiDB-lite"/>
    </source>
</evidence>
<proteinExistence type="predicted"/>
<dbReference type="EMBL" id="JROU02000846">
    <property type="protein sequence ID" value="OEH78115.1"/>
    <property type="molecule type" value="Genomic_DNA"/>
</dbReference>
<dbReference type="GO" id="GO:0034663">
    <property type="term" value="C:endoplasmic reticulum chaperone complex"/>
    <property type="evidence" value="ECO:0007669"/>
    <property type="project" value="TreeGrafter"/>
</dbReference>
<feature type="region of interest" description="Disordered" evidence="4">
    <location>
        <begin position="486"/>
        <end position="510"/>
    </location>
</feature>
<dbReference type="Gene3D" id="3.90.640.10">
    <property type="entry name" value="Actin, Chain A, domain 4"/>
    <property type="match status" value="1"/>
</dbReference>
<feature type="compositionally biased region" description="Basic and acidic residues" evidence="4">
    <location>
        <begin position="611"/>
        <end position="624"/>
    </location>
</feature>
<dbReference type="Proteomes" id="UP000095192">
    <property type="component" value="Unassembled WGS sequence"/>
</dbReference>
<sequence length="925" mass="100861">MFVSQRLFRRHLVLPSLCGLVVALLLPLLQQQQTADAQVLGIDVGSEFIKAAVVAPGKRIDLVLSNTSSRKFPNAISFVEKDTCALSEDAIAEAHKNPKRVFQGPSLFLGLSAQEVGDLVIEEGDSSDTALETSCINGICTSSKGLQRVTPKEGYWPGGISAAYNPWEVYASPTKGGLLFKVRDDLLLPPESLIAAVLSYIRQTAAAAAHLPPAVVLGAVVSVPCRYTQRQRAALRDSLEIAGFKVVGFVSHGAAAGVQHALDTSVDAALLSFQAVFPNANSKQEAVPLVTLAGCSSTAGGGGRAVDVLVAEMLRQMFEGKNKGMPLSGESRALKKLEKQAAATKTVLSASKTTFVRVERLYKGKNLEEELTRDSLETQIEQSELLRHLQAVPEGALASAEHTLEEIEEVELLGGGLRVPRFLKHINEWAGKGKTKTHLNGDEAMATGAAFVAANSTATFRVRKLLLQDGAPYTYSLRFLGLQDEDEAQQQQDQASQQLDETSQQQDGGSKVKVLVAPFKRLAGSKRVSVRTRSDFVVQLLEDEKLLSTHSITEDDKEAPKAELVFSIDSAGVIELTKATLVFERTTYTPEPQKETPVATPEQAEGTASDSHAESTEAEKKCEDPNDPACASKANTKSDSNSGNDATNKGKRVVHTFRYPLSYKSEETAPVPLTAEEKAQLKELLLQQEARNLAAKQLIEGLNALETYIYSARGQLLDGSLDRVTNEIFKQDMLEKIKQVEEWIYGEAAADGLKAVQERLSDLRETLNPVYMRAKEAEARPALINKADKLLQDVEQRLEQYASTRPWIPEAKISGVRTLRNELLQWWEEAKQKQADQSLLLPPVFTEAEVLLKLKDLQKKIKALEAIPKPTTTTTTTPAPAKEEQGEGMPAERKPEAEETKTTEGEKAETSGTGEETQQHPKDEL</sequence>
<dbReference type="Gene3D" id="3.30.30.30">
    <property type="match status" value="1"/>
</dbReference>
<dbReference type="PANTHER" id="PTHR45639">
    <property type="entry name" value="HSC70CB, ISOFORM G-RELATED"/>
    <property type="match status" value="1"/>
</dbReference>
<dbReference type="GO" id="GO:0005524">
    <property type="term" value="F:ATP binding"/>
    <property type="evidence" value="ECO:0007669"/>
    <property type="project" value="UniProtKB-KW"/>
</dbReference>
<dbReference type="PANTHER" id="PTHR45639:SF3">
    <property type="entry name" value="HYPOXIA UP-REGULATED PROTEIN 1"/>
    <property type="match status" value="1"/>
</dbReference>
<feature type="compositionally biased region" description="Low complexity" evidence="4">
    <location>
        <begin position="489"/>
        <end position="501"/>
    </location>
</feature>
<dbReference type="PRINTS" id="PR00301">
    <property type="entry name" value="HEATSHOCK70"/>
</dbReference>
<organism evidence="6 7">
    <name type="scientific">Cyclospora cayetanensis</name>
    <dbReference type="NCBI Taxonomy" id="88456"/>
    <lineage>
        <taxon>Eukaryota</taxon>
        <taxon>Sar</taxon>
        <taxon>Alveolata</taxon>
        <taxon>Apicomplexa</taxon>
        <taxon>Conoidasida</taxon>
        <taxon>Coccidia</taxon>
        <taxon>Eucoccidiorida</taxon>
        <taxon>Eimeriorina</taxon>
        <taxon>Eimeriidae</taxon>
        <taxon>Cyclospora</taxon>
    </lineage>
</organism>
<dbReference type="VEuPathDB" id="ToxoDB:cyc_04659"/>
<dbReference type="InterPro" id="IPR029048">
    <property type="entry name" value="HSP70_C_sf"/>
</dbReference>